<accession>A0A409VNK8</accession>
<dbReference type="STRING" id="231916.A0A409VNK8"/>
<name>A0A409VNK8_9AGAR</name>
<dbReference type="OrthoDB" id="424974at2759"/>
<gene>
    <name evidence="1" type="ORF">CVT26_007080</name>
</gene>
<feature type="non-terminal residue" evidence="1">
    <location>
        <position position="214"/>
    </location>
</feature>
<dbReference type="AlphaFoldDB" id="A0A409VNK8"/>
<dbReference type="Proteomes" id="UP000284706">
    <property type="component" value="Unassembled WGS sequence"/>
</dbReference>
<organism evidence="1 2">
    <name type="scientific">Gymnopilus dilepis</name>
    <dbReference type="NCBI Taxonomy" id="231916"/>
    <lineage>
        <taxon>Eukaryota</taxon>
        <taxon>Fungi</taxon>
        <taxon>Dikarya</taxon>
        <taxon>Basidiomycota</taxon>
        <taxon>Agaricomycotina</taxon>
        <taxon>Agaricomycetes</taxon>
        <taxon>Agaricomycetidae</taxon>
        <taxon>Agaricales</taxon>
        <taxon>Agaricineae</taxon>
        <taxon>Hymenogastraceae</taxon>
        <taxon>Gymnopilus</taxon>
    </lineage>
</organism>
<reference evidence="1 2" key="1">
    <citation type="journal article" date="2018" name="Evol. Lett.">
        <title>Horizontal gene cluster transfer increased hallucinogenic mushroom diversity.</title>
        <authorList>
            <person name="Reynolds H.T."/>
            <person name="Vijayakumar V."/>
            <person name="Gluck-Thaler E."/>
            <person name="Korotkin H.B."/>
            <person name="Matheny P.B."/>
            <person name="Slot J.C."/>
        </authorList>
    </citation>
    <scope>NUCLEOTIDE SEQUENCE [LARGE SCALE GENOMIC DNA]</scope>
    <source>
        <strain evidence="1 2">SRW20</strain>
    </source>
</reference>
<sequence length="214" mass="23619">MGQRIRELEDALAIFQAGVSNETHPLLREELLSIKFGPEKGHALQKEPPRRKESVEPPIDAFGTMTMGEGGEGKYFGPSAGSETLFMAGADLEPSSLEDDCISAPISLEVARLSASFPFGSDESIDKPIEFLFEHLPPEPRAWSLCETYMEQATWIFRPIKREELIDDILSPVYKAVKEKQTTGVLNPNVTAHKLATMFLVFAVGALVDLTLEP</sequence>
<dbReference type="InParanoid" id="A0A409VNK8"/>
<evidence type="ECO:0000313" key="1">
    <source>
        <dbReference type="EMBL" id="PPQ67833.1"/>
    </source>
</evidence>
<protein>
    <submittedName>
        <fullName evidence="1">Uncharacterized protein</fullName>
    </submittedName>
</protein>
<comment type="caution">
    <text evidence="1">The sequence shown here is derived from an EMBL/GenBank/DDBJ whole genome shotgun (WGS) entry which is preliminary data.</text>
</comment>
<dbReference type="EMBL" id="NHYE01005607">
    <property type="protein sequence ID" value="PPQ67833.1"/>
    <property type="molecule type" value="Genomic_DNA"/>
</dbReference>
<keyword evidence="2" id="KW-1185">Reference proteome</keyword>
<proteinExistence type="predicted"/>
<evidence type="ECO:0000313" key="2">
    <source>
        <dbReference type="Proteomes" id="UP000284706"/>
    </source>
</evidence>